<protein>
    <submittedName>
        <fullName evidence="2">Phosphodiesterase</fullName>
    </submittedName>
</protein>
<dbReference type="GO" id="GO:0008081">
    <property type="term" value="F:phosphoric diester hydrolase activity"/>
    <property type="evidence" value="ECO:0007669"/>
    <property type="project" value="InterPro"/>
</dbReference>
<accession>A0A291LV42</accession>
<dbReference type="SUPFAM" id="SSF51695">
    <property type="entry name" value="PLC-like phosphodiesterases"/>
    <property type="match status" value="1"/>
</dbReference>
<feature type="domain" description="GP-PDE" evidence="1">
    <location>
        <begin position="13"/>
        <end position="255"/>
    </location>
</feature>
<dbReference type="AlphaFoldDB" id="A0A291LV42"/>
<dbReference type="PANTHER" id="PTHR46211:SF1">
    <property type="entry name" value="GLYCEROPHOSPHODIESTER PHOSPHODIESTERASE, CYTOPLASMIC"/>
    <property type="match status" value="1"/>
</dbReference>
<dbReference type="KEGG" id="cmag:CBW24_00195"/>
<evidence type="ECO:0000313" key="2">
    <source>
        <dbReference type="EMBL" id="ATI40583.1"/>
    </source>
</evidence>
<evidence type="ECO:0000259" key="1">
    <source>
        <dbReference type="PROSITE" id="PS51704"/>
    </source>
</evidence>
<dbReference type="EMBL" id="CP021404">
    <property type="protein sequence ID" value="ATI40583.1"/>
    <property type="molecule type" value="Genomic_DNA"/>
</dbReference>
<dbReference type="Gene3D" id="3.20.20.190">
    <property type="entry name" value="Phosphatidylinositol (PI) phosphodiesterase"/>
    <property type="match status" value="1"/>
</dbReference>
<dbReference type="Pfam" id="PF03009">
    <property type="entry name" value="GDPD"/>
    <property type="match status" value="1"/>
</dbReference>
<name>A0A291LV42_9RHOB</name>
<proteinExistence type="predicted"/>
<sequence>MTRVIPLPDAFLARPIAHRGLHDRGAGRVENAPASFAAAIEAGYGIELDLQLSADNVAMVFHDAQLDRLTAETGPVAERTADALTQIALTDSPDTIPTLAQVLAQVAGQVPLLIELKDQDGAFGPDIGALEQATADALRGYVGPVAVMSFNPHSVTAMAQLLPDVPRGLTTCAFQGDEAENLPPARLSHLRRIAAYEGSGSSFVSHDSRDLNARAVSRLRDEGQPILCWTVRSEAEARAVAGLADNITFEGFRPA</sequence>
<dbReference type="RefSeq" id="WP_097372279.1">
    <property type="nucleotide sequence ID" value="NZ_CP021404.1"/>
</dbReference>
<dbReference type="Proteomes" id="UP000219050">
    <property type="component" value="Chromosome"/>
</dbReference>
<gene>
    <name evidence="2" type="ORF">CBW24_00195</name>
</gene>
<keyword evidence="3" id="KW-1185">Reference proteome</keyword>
<dbReference type="GO" id="GO:0006629">
    <property type="term" value="P:lipid metabolic process"/>
    <property type="evidence" value="ECO:0007669"/>
    <property type="project" value="InterPro"/>
</dbReference>
<dbReference type="InterPro" id="IPR017946">
    <property type="entry name" value="PLC-like_Pdiesterase_TIM-brl"/>
</dbReference>
<dbReference type="InterPro" id="IPR030395">
    <property type="entry name" value="GP_PDE_dom"/>
</dbReference>
<dbReference type="PROSITE" id="PS51704">
    <property type="entry name" value="GP_PDE"/>
    <property type="match status" value="1"/>
</dbReference>
<reference evidence="2 3" key="1">
    <citation type="submission" date="2017-05" db="EMBL/GenBank/DDBJ databases">
        <title>Comparative genomic and metabolic analysis of manganese-oxidizing mechanisms in Celeribater manganoxidans DY25T: its adaption to the environment of polymetallic nodule.</title>
        <authorList>
            <person name="Wang X."/>
        </authorList>
    </citation>
    <scope>NUCLEOTIDE SEQUENCE [LARGE SCALE GENOMIC DNA]</scope>
    <source>
        <strain evidence="2 3">DY25</strain>
    </source>
</reference>
<dbReference type="PANTHER" id="PTHR46211">
    <property type="entry name" value="GLYCEROPHOSPHORYL DIESTER PHOSPHODIESTERASE"/>
    <property type="match status" value="1"/>
</dbReference>
<organism evidence="2 3">
    <name type="scientific">Pacificitalea manganoxidans</name>
    <dbReference type="NCBI Taxonomy" id="1411902"/>
    <lineage>
        <taxon>Bacteria</taxon>
        <taxon>Pseudomonadati</taxon>
        <taxon>Pseudomonadota</taxon>
        <taxon>Alphaproteobacteria</taxon>
        <taxon>Rhodobacterales</taxon>
        <taxon>Paracoccaceae</taxon>
        <taxon>Pacificitalea</taxon>
    </lineage>
</organism>
<evidence type="ECO:0000313" key="3">
    <source>
        <dbReference type="Proteomes" id="UP000219050"/>
    </source>
</evidence>
<dbReference type="OrthoDB" id="384721at2"/>